<dbReference type="AlphaFoldDB" id="A0A9E7UCG2"/>
<dbReference type="KEGG" id="ssai:N0B31_05675"/>
<name>A0A9E7UCG2_9EURY</name>
<evidence type="ECO:0000256" key="1">
    <source>
        <dbReference type="SAM" id="Phobius"/>
    </source>
</evidence>
<feature type="transmembrane region" description="Helical" evidence="1">
    <location>
        <begin position="20"/>
        <end position="45"/>
    </location>
</feature>
<gene>
    <name evidence="2" type="ORF">N0B31_05675</name>
</gene>
<proteinExistence type="predicted"/>
<keyword evidence="1" id="KW-0472">Membrane</keyword>
<dbReference type="Proteomes" id="UP001057580">
    <property type="component" value="Chromosome"/>
</dbReference>
<keyword evidence="1" id="KW-1133">Transmembrane helix</keyword>
<reference evidence="2" key="1">
    <citation type="submission" date="2022-09" db="EMBL/GenBank/DDBJ databases">
        <title>Diverse halophilic archaea isolated from saline environments.</title>
        <authorList>
            <person name="Cui H.-L."/>
        </authorList>
    </citation>
    <scope>NUCLEOTIDE SEQUENCE</scope>
    <source>
        <strain evidence="2">ZS-35-S2</strain>
    </source>
</reference>
<dbReference type="RefSeq" id="WP_260594885.1">
    <property type="nucleotide sequence ID" value="NZ_CP104003.1"/>
</dbReference>
<protein>
    <submittedName>
        <fullName evidence="2">Uncharacterized protein</fullName>
    </submittedName>
</protein>
<accession>A0A9E7UCG2</accession>
<sequence length="376" mass="40192">MSSEGRAGPRADGGVASVDAGSPVLVVGAIALLLAAVGGAALLSLPDDETTTESREPLDGVPSEVDYVGYVDTDTYRSDADAAHATDRALRFQSLVQFYDGPPFRESFALGVRESALDTTAVREVTYFGRHDSGYEARIVVGNWTAADLAAAVEADANVTLERSDLNGTTLYRGGGLAVARLGNDSANTVLAVGNETAVRDALEVTTGEAETDGVAGPLRSEFEEREGYVRFAYRFRPFRVPEYPFVGGAVESVEYVSSEYVLNRSTTAAAGTATPSADPPNVSVAIDITTADAESARSVRTIMNAGVTFYRVESRNETLRDELATVDVPEAEGRSVTLRYESSPRMLRVLVRGLFRYQPEPSGRLVVDTRAEVRP</sequence>
<dbReference type="GeneID" id="74941891"/>
<dbReference type="EMBL" id="CP104003">
    <property type="protein sequence ID" value="UWM55774.1"/>
    <property type="molecule type" value="Genomic_DNA"/>
</dbReference>
<keyword evidence="3" id="KW-1185">Reference proteome</keyword>
<organism evidence="2 3">
    <name type="scientific">Salinirubellus salinus</name>
    <dbReference type="NCBI Taxonomy" id="1364945"/>
    <lineage>
        <taxon>Archaea</taxon>
        <taxon>Methanobacteriati</taxon>
        <taxon>Methanobacteriota</taxon>
        <taxon>Stenosarchaea group</taxon>
        <taxon>Halobacteria</taxon>
        <taxon>Halobacteriales</taxon>
        <taxon>Natronomonadaceae</taxon>
        <taxon>Salinirubellus</taxon>
    </lineage>
</organism>
<evidence type="ECO:0000313" key="2">
    <source>
        <dbReference type="EMBL" id="UWM55774.1"/>
    </source>
</evidence>
<evidence type="ECO:0000313" key="3">
    <source>
        <dbReference type="Proteomes" id="UP001057580"/>
    </source>
</evidence>
<keyword evidence="1" id="KW-0812">Transmembrane</keyword>